<keyword evidence="7" id="KW-0479">Metal-binding</keyword>
<feature type="binding site" evidence="7">
    <location>
        <position position="14"/>
    </location>
    <ligand>
        <name>Mg(2+)</name>
        <dbReference type="ChEBI" id="CHEBI:18420"/>
    </ligand>
</feature>
<keyword evidence="7" id="KW-0460">Magnesium</keyword>
<comment type="catalytic activity">
    <reaction evidence="7">
        <text>shikimate + ATP = 3-phosphoshikimate + ADP + H(+)</text>
        <dbReference type="Rhea" id="RHEA:13121"/>
        <dbReference type="ChEBI" id="CHEBI:15378"/>
        <dbReference type="ChEBI" id="CHEBI:30616"/>
        <dbReference type="ChEBI" id="CHEBI:36208"/>
        <dbReference type="ChEBI" id="CHEBI:145989"/>
        <dbReference type="ChEBI" id="CHEBI:456216"/>
        <dbReference type="EC" id="2.7.1.71"/>
    </reaction>
</comment>
<evidence type="ECO:0000256" key="2">
    <source>
        <dbReference type="ARBA" id="ARBA00022679"/>
    </source>
</evidence>
<name>A0ABP8G274_9BACT</name>
<dbReference type="EC" id="2.7.1.71" evidence="7"/>
<feature type="binding site" evidence="7">
    <location>
        <position position="117"/>
    </location>
    <ligand>
        <name>ATP</name>
        <dbReference type="ChEBI" id="CHEBI:30616"/>
    </ligand>
</feature>
<evidence type="ECO:0000256" key="6">
    <source>
        <dbReference type="ARBA" id="ARBA00023141"/>
    </source>
</evidence>
<evidence type="ECO:0000256" key="4">
    <source>
        <dbReference type="ARBA" id="ARBA00022777"/>
    </source>
</evidence>
<comment type="similarity">
    <text evidence="7">Belongs to the shikimate kinase family.</text>
</comment>
<dbReference type="PRINTS" id="PR01100">
    <property type="entry name" value="SHIKIMTKNASE"/>
</dbReference>
<comment type="function">
    <text evidence="7">Catalyzes the specific phosphorylation of the 3-hydroxyl group of shikimic acid using ATP as a cosubstrate.</text>
</comment>
<dbReference type="InterPro" id="IPR027417">
    <property type="entry name" value="P-loop_NTPase"/>
</dbReference>
<dbReference type="EMBL" id="BAABFN010000007">
    <property type="protein sequence ID" value="GAA4315841.1"/>
    <property type="molecule type" value="Genomic_DNA"/>
</dbReference>
<dbReference type="InterPro" id="IPR000623">
    <property type="entry name" value="Shikimate_kinase/TSH1"/>
</dbReference>
<comment type="caution">
    <text evidence="8">The sequence shown here is derived from an EMBL/GenBank/DDBJ whole genome shotgun (WGS) entry which is preliminary data.</text>
</comment>
<keyword evidence="4 7" id="KW-0418">Kinase</keyword>
<gene>
    <name evidence="7" type="primary">aroK</name>
    <name evidence="8" type="ORF">GCM10023143_27430</name>
</gene>
<dbReference type="Pfam" id="PF01202">
    <property type="entry name" value="SKI"/>
    <property type="match status" value="1"/>
</dbReference>
<comment type="pathway">
    <text evidence="7">Metabolic intermediate biosynthesis; chorismate biosynthesis; chorismate from D-erythrose 4-phosphate and phosphoenolpyruvate: step 5/7.</text>
</comment>
<dbReference type="RefSeq" id="WP_344980279.1">
    <property type="nucleotide sequence ID" value="NZ_BAABFN010000007.1"/>
</dbReference>
<dbReference type="Gene3D" id="3.40.50.300">
    <property type="entry name" value="P-loop containing nucleotide triphosphate hydrolases"/>
    <property type="match status" value="1"/>
</dbReference>
<evidence type="ECO:0000313" key="8">
    <source>
        <dbReference type="EMBL" id="GAA4315841.1"/>
    </source>
</evidence>
<feature type="binding site" evidence="7">
    <location>
        <position position="78"/>
    </location>
    <ligand>
        <name>substrate</name>
    </ligand>
</feature>
<protein>
    <recommendedName>
        <fullName evidence="7">Shikimate kinase</fullName>
        <shortName evidence="7">SK</shortName>
        <ecNumber evidence="7">2.7.1.71</ecNumber>
    </recommendedName>
</protein>
<keyword evidence="6 7" id="KW-0057">Aromatic amino acid biosynthesis</keyword>
<dbReference type="Proteomes" id="UP001501207">
    <property type="component" value="Unassembled WGS sequence"/>
</dbReference>
<evidence type="ECO:0000256" key="5">
    <source>
        <dbReference type="ARBA" id="ARBA00022840"/>
    </source>
</evidence>
<dbReference type="GO" id="GO:0016301">
    <property type="term" value="F:kinase activity"/>
    <property type="evidence" value="ECO:0007669"/>
    <property type="project" value="UniProtKB-KW"/>
</dbReference>
<feature type="binding site" evidence="7">
    <location>
        <position position="139"/>
    </location>
    <ligand>
        <name>substrate</name>
    </ligand>
</feature>
<dbReference type="CDD" id="cd00464">
    <property type="entry name" value="SK"/>
    <property type="match status" value="1"/>
</dbReference>
<dbReference type="HAMAP" id="MF_00109">
    <property type="entry name" value="Shikimate_kinase"/>
    <property type="match status" value="1"/>
</dbReference>
<comment type="cofactor">
    <cofactor evidence="7">
        <name>Mg(2+)</name>
        <dbReference type="ChEBI" id="CHEBI:18420"/>
    </cofactor>
    <text evidence="7">Binds 1 Mg(2+) ion per subunit.</text>
</comment>
<comment type="subunit">
    <text evidence="7">Monomer.</text>
</comment>
<evidence type="ECO:0000256" key="1">
    <source>
        <dbReference type="ARBA" id="ARBA00022605"/>
    </source>
</evidence>
<keyword evidence="2 7" id="KW-0808">Transferase</keyword>
<keyword evidence="5 7" id="KW-0067">ATP-binding</keyword>
<comment type="subcellular location">
    <subcellularLocation>
        <location evidence="7">Cytoplasm</location>
    </subcellularLocation>
</comment>
<keyword evidence="1 7" id="KW-0028">Amino-acid biosynthesis</keyword>
<feature type="binding site" evidence="7">
    <location>
        <position position="56"/>
    </location>
    <ligand>
        <name>substrate</name>
    </ligand>
</feature>
<proteinExistence type="inferred from homology"/>
<dbReference type="SUPFAM" id="SSF52540">
    <property type="entry name" value="P-loop containing nucleoside triphosphate hydrolases"/>
    <property type="match status" value="1"/>
</dbReference>
<evidence type="ECO:0000256" key="3">
    <source>
        <dbReference type="ARBA" id="ARBA00022741"/>
    </source>
</evidence>
<keyword evidence="7" id="KW-0963">Cytoplasm</keyword>
<evidence type="ECO:0000256" key="7">
    <source>
        <dbReference type="HAMAP-Rule" id="MF_00109"/>
    </source>
</evidence>
<sequence length="171" mass="19645">MKIFLLGFMGSGKSYWGRQLAAELQLPLYDLDAMIVKAEQRSITEIFAAEGEDFFRRRERDMLRETAAAPAFVLSCGGGAPCFFDNMSFMNVVGLTIWLNPPVPVMTNRLRRNREKRPLVRDLDDAALEAYVTQKLEERRVFYEQARLIIDPVPHNVATFAEKIRQCTEHT</sequence>
<keyword evidence="3 7" id="KW-0547">Nucleotide-binding</keyword>
<accession>A0ABP8G274</accession>
<keyword evidence="9" id="KW-1185">Reference proteome</keyword>
<dbReference type="PANTHER" id="PTHR21087">
    <property type="entry name" value="SHIKIMATE KINASE"/>
    <property type="match status" value="1"/>
</dbReference>
<reference evidence="9" key="1">
    <citation type="journal article" date="2019" name="Int. J. Syst. Evol. Microbiol.">
        <title>The Global Catalogue of Microorganisms (GCM) 10K type strain sequencing project: providing services to taxonomists for standard genome sequencing and annotation.</title>
        <authorList>
            <consortium name="The Broad Institute Genomics Platform"/>
            <consortium name="The Broad Institute Genome Sequencing Center for Infectious Disease"/>
            <person name="Wu L."/>
            <person name="Ma J."/>
        </authorList>
    </citation>
    <scope>NUCLEOTIDE SEQUENCE [LARGE SCALE GENOMIC DNA]</scope>
    <source>
        <strain evidence="9">JCM 17664</strain>
    </source>
</reference>
<evidence type="ECO:0000313" key="9">
    <source>
        <dbReference type="Proteomes" id="UP001501207"/>
    </source>
</evidence>
<feature type="binding site" evidence="7">
    <location>
        <position position="32"/>
    </location>
    <ligand>
        <name>substrate</name>
    </ligand>
</feature>
<dbReference type="PANTHER" id="PTHR21087:SF16">
    <property type="entry name" value="SHIKIMATE KINASE 1, CHLOROPLASTIC"/>
    <property type="match status" value="1"/>
</dbReference>
<dbReference type="InterPro" id="IPR031322">
    <property type="entry name" value="Shikimate/glucono_kinase"/>
</dbReference>
<organism evidence="8 9">
    <name type="scientific">Compostibacter hankyongensis</name>
    <dbReference type="NCBI Taxonomy" id="1007089"/>
    <lineage>
        <taxon>Bacteria</taxon>
        <taxon>Pseudomonadati</taxon>
        <taxon>Bacteroidota</taxon>
        <taxon>Chitinophagia</taxon>
        <taxon>Chitinophagales</taxon>
        <taxon>Chitinophagaceae</taxon>
        <taxon>Compostibacter</taxon>
    </lineage>
</organism>
<comment type="caution">
    <text evidence="7">Lacks conserved residue(s) required for the propagation of feature annotation.</text>
</comment>
<feature type="binding site" evidence="7">
    <location>
        <begin position="10"/>
        <end position="15"/>
    </location>
    <ligand>
        <name>ATP</name>
        <dbReference type="ChEBI" id="CHEBI:30616"/>
    </ligand>
</feature>